<dbReference type="PIRSF" id="PIRSF002741">
    <property type="entry name" value="MppA"/>
    <property type="match status" value="1"/>
</dbReference>
<dbReference type="KEGG" id="whj:H9Q79_05650"/>
<dbReference type="GO" id="GO:0042597">
    <property type="term" value="C:periplasmic space"/>
    <property type="evidence" value="ECO:0007669"/>
    <property type="project" value="UniProtKB-ARBA"/>
</dbReference>
<dbReference type="GO" id="GO:0043190">
    <property type="term" value="C:ATP-binding cassette (ABC) transporter complex"/>
    <property type="evidence" value="ECO:0007669"/>
    <property type="project" value="InterPro"/>
</dbReference>
<protein>
    <submittedName>
        <fullName evidence="7">ABC transporter substrate-binding protein</fullName>
    </submittedName>
</protein>
<evidence type="ECO:0000256" key="2">
    <source>
        <dbReference type="ARBA" id="ARBA00022448"/>
    </source>
</evidence>
<evidence type="ECO:0000313" key="8">
    <source>
        <dbReference type="Proteomes" id="UP000515860"/>
    </source>
</evidence>
<dbReference type="GO" id="GO:1904680">
    <property type="term" value="F:peptide transmembrane transporter activity"/>
    <property type="evidence" value="ECO:0007669"/>
    <property type="project" value="TreeGrafter"/>
</dbReference>
<feature type="signal peptide" evidence="5">
    <location>
        <begin position="1"/>
        <end position="25"/>
    </location>
</feature>
<organism evidence="7 8">
    <name type="scientific">Wansuia hejianensis</name>
    <dbReference type="NCBI Taxonomy" id="2763667"/>
    <lineage>
        <taxon>Bacteria</taxon>
        <taxon>Bacillati</taxon>
        <taxon>Bacillota</taxon>
        <taxon>Clostridia</taxon>
        <taxon>Lachnospirales</taxon>
        <taxon>Lachnospiraceae</taxon>
        <taxon>Wansuia</taxon>
    </lineage>
</organism>
<evidence type="ECO:0000256" key="1">
    <source>
        <dbReference type="ARBA" id="ARBA00005695"/>
    </source>
</evidence>
<feature type="chain" id="PRO_5038798516" evidence="5">
    <location>
        <begin position="26"/>
        <end position="577"/>
    </location>
</feature>
<name>A0A7G9GG39_9FIRM</name>
<accession>A0A7G9GG39</accession>
<dbReference type="AlphaFoldDB" id="A0A7G9GG39"/>
<keyword evidence="3 5" id="KW-0732">Signal</keyword>
<evidence type="ECO:0000256" key="4">
    <source>
        <dbReference type="SAM" id="MobiDB-lite"/>
    </source>
</evidence>
<dbReference type="RefSeq" id="WP_118643970.1">
    <property type="nucleotide sequence ID" value="NZ_CP060635.1"/>
</dbReference>
<dbReference type="InterPro" id="IPR039424">
    <property type="entry name" value="SBP_5"/>
</dbReference>
<dbReference type="Gene3D" id="3.40.190.10">
    <property type="entry name" value="Periplasmic binding protein-like II"/>
    <property type="match status" value="1"/>
</dbReference>
<gene>
    <name evidence="7" type="ORF">H9Q79_05650</name>
</gene>
<proteinExistence type="inferred from homology"/>
<dbReference type="PANTHER" id="PTHR30290">
    <property type="entry name" value="PERIPLASMIC BINDING COMPONENT OF ABC TRANSPORTER"/>
    <property type="match status" value="1"/>
</dbReference>
<evidence type="ECO:0000256" key="5">
    <source>
        <dbReference type="SAM" id="SignalP"/>
    </source>
</evidence>
<keyword evidence="2" id="KW-0813">Transport</keyword>
<feature type="domain" description="Solute-binding protein family 5" evidence="6">
    <location>
        <begin position="104"/>
        <end position="464"/>
    </location>
</feature>
<dbReference type="Proteomes" id="UP000515860">
    <property type="component" value="Chromosome"/>
</dbReference>
<evidence type="ECO:0000313" key="7">
    <source>
        <dbReference type="EMBL" id="QNM09771.1"/>
    </source>
</evidence>
<evidence type="ECO:0000259" key="6">
    <source>
        <dbReference type="Pfam" id="PF00496"/>
    </source>
</evidence>
<evidence type="ECO:0000256" key="3">
    <source>
        <dbReference type="ARBA" id="ARBA00022729"/>
    </source>
</evidence>
<dbReference type="PANTHER" id="PTHR30290:SF9">
    <property type="entry name" value="OLIGOPEPTIDE-BINDING PROTEIN APPA"/>
    <property type="match status" value="1"/>
</dbReference>
<dbReference type="CDD" id="cd00995">
    <property type="entry name" value="PBP2_NikA_DppA_OppA_like"/>
    <property type="match status" value="1"/>
</dbReference>
<dbReference type="PROSITE" id="PS51257">
    <property type="entry name" value="PROKAR_LIPOPROTEIN"/>
    <property type="match status" value="1"/>
</dbReference>
<feature type="region of interest" description="Disordered" evidence="4">
    <location>
        <begin position="25"/>
        <end position="49"/>
    </location>
</feature>
<feature type="compositionally biased region" description="Low complexity" evidence="4">
    <location>
        <begin position="28"/>
        <end position="40"/>
    </location>
</feature>
<dbReference type="InterPro" id="IPR000914">
    <property type="entry name" value="SBP_5_dom"/>
</dbReference>
<keyword evidence="8" id="KW-1185">Reference proteome</keyword>
<dbReference type="Gene3D" id="3.10.105.10">
    <property type="entry name" value="Dipeptide-binding Protein, Domain 3"/>
    <property type="match status" value="1"/>
</dbReference>
<reference evidence="7 8" key="1">
    <citation type="submission" date="2020-08" db="EMBL/GenBank/DDBJ databases">
        <authorList>
            <person name="Liu C."/>
            <person name="Sun Q."/>
        </authorList>
    </citation>
    <scope>NUCLEOTIDE SEQUENCE [LARGE SCALE GENOMIC DNA]</scope>
    <source>
        <strain evidence="7 8">NSJ-29</strain>
    </source>
</reference>
<dbReference type="SUPFAM" id="SSF53850">
    <property type="entry name" value="Periplasmic binding protein-like II"/>
    <property type="match status" value="1"/>
</dbReference>
<dbReference type="GO" id="GO:0015833">
    <property type="term" value="P:peptide transport"/>
    <property type="evidence" value="ECO:0007669"/>
    <property type="project" value="TreeGrafter"/>
</dbReference>
<sequence>MRKQIVSIFMAAVMAGMALSGCGKTADGGSSSSSPTNSGSEQQESSGMAGAEAVNYNETGTLKLIWFASNGTDTMFQCPWDEDQCMFSQMIFDTLIKMDTDMSYIPKLAEVEISDDQMTYTFNVSDQAKWHDGEAVTGEDVLFSMNAYLADAKAMYPNYFTSVQGAAEVKGGTSESISGVTVDGNQVTVQLTQPDNTLLLGLCSLQILPKHCFEGVALSEVATYEDYWKRPVGCGAYQIDEVSFPNYFTAVRNETYYGPRAAIKNVLFTSYATGGNDAIVAACAAGEIDYAFGNAVNDKATADNIVSQNTDMESVMIPSSYVRQLRFNTSGESQDGKYNDDMLKTEVRQAMNLLIDKETIAGMYNGQAVALSSIINPGSAAYNADIPIFERNVEEAKKMLDEAGFDYSRPVRLLYYYDDQTTVDIMEIIKQNFAEAGIVCEPFLITGDTATQIFETKNWDIMYCAGGDKADPVLGYYYIVPDGANVDKIFGDVEERNEIFGKLYKEYIGSSDETEKKVLGDKLQLADVQNCYDSDIYALNKVVLVNTAKLKMDMSVFDVDLQQQREYHFENWELLRE</sequence>
<dbReference type="InterPro" id="IPR030678">
    <property type="entry name" value="Peptide/Ni-bd"/>
</dbReference>
<comment type="similarity">
    <text evidence="1">Belongs to the bacterial solute-binding protein 5 family.</text>
</comment>
<dbReference type="EMBL" id="CP060635">
    <property type="protein sequence ID" value="QNM09771.1"/>
    <property type="molecule type" value="Genomic_DNA"/>
</dbReference>
<dbReference type="Pfam" id="PF00496">
    <property type="entry name" value="SBP_bac_5"/>
    <property type="match status" value="1"/>
</dbReference>